<sequence length="222" mass="26393">GENIRKNIMFCFTNSRSTFYSPGNSGSLLRKMFKKLMIEDIPFDKSNTFCFDNESFRYLVALENGIEFDENEENEYEQSWTNSSLECNRFIKHICEEVKCCFESKWQSIEHAQFKISEIIRPMLETTRNIYRNITLLRKNTTNRIIKLNPTILSKSLTICYQCERIPKRFSDFWILPDDLHTFSETCHDCDCPQKKHIDVDYELDYQLIDSGDSDDFKIMII</sequence>
<dbReference type="PANTHER" id="PTHR32046">
    <property type="entry name" value="G DOMAIN-CONTAINING PROTEIN"/>
    <property type="match status" value="1"/>
</dbReference>
<protein>
    <submittedName>
        <fullName evidence="1">Uncharacterized protein</fullName>
    </submittedName>
</protein>
<evidence type="ECO:0000313" key="1">
    <source>
        <dbReference type="EMBL" id="CAF4261606.1"/>
    </source>
</evidence>
<accession>A0A820FG20</accession>
<evidence type="ECO:0000313" key="2">
    <source>
        <dbReference type="Proteomes" id="UP000663844"/>
    </source>
</evidence>
<feature type="non-terminal residue" evidence="1">
    <location>
        <position position="1"/>
    </location>
</feature>
<gene>
    <name evidence="1" type="ORF">OXD698_LOCUS44007</name>
</gene>
<proteinExistence type="predicted"/>
<dbReference type="EMBL" id="CAJOAZ010013042">
    <property type="protein sequence ID" value="CAF4261606.1"/>
    <property type="molecule type" value="Genomic_DNA"/>
</dbReference>
<name>A0A820FG20_9BILA</name>
<reference evidence="1" key="1">
    <citation type="submission" date="2021-02" db="EMBL/GenBank/DDBJ databases">
        <authorList>
            <person name="Nowell W R."/>
        </authorList>
    </citation>
    <scope>NUCLEOTIDE SEQUENCE</scope>
</reference>
<comment type="caution">
    <text evidence="1">The sequence shown here is derived from an EMBL/GenBank/DDBJ whole genome shotgun (WGS) entry which is preliminary data.</text>
</comment>
<dbReference type="Proteomes" id="UP000663844">
    <property type="component" value="Unassembled WGS sequence"/>
</dbReference>
<dbReference type="PANTHER" id="PTHR32046:SF11">
    <property type="entry name" value="IMMUNE-ASSOCIATED NUCLEOTIDE-BINDING PROTEIN 10-LIKE"/>
    <property type="match status" value="1"/>
</dbReference>
<dbReference type="AlphaFoldDB" id="A0A820FG20"/>
<organism evidence="1 2">
    <name type="scientific">Adineta steineri</name>
    <dbReference type="NCBI Taxonomy" id="433720"/>
    <lineage>
        <taxon>Eukaryota</taxon>
        <taxon>Metazoa</taxon>
        <taxon>Spiralia</taxon>
        <taxon>Gnathifera</taxon>
        <taxon>Rotifera</taxon>
        <taxon>Eurotatoria</taxon>
        <taxon>Bdelloidea</taxon>
        <taxon>Adinetida</taxon>
        <taxon>Adinetidae</taxon>
        <taxon>Adineta</taxon>
    </lineage>
</organism>